<evidence type="ECO:0000256" key="3">
    <source>
        <dbReference type="ARBA" id="ARBA00022827"/>
    </source>
</evidence>
<evidence type="ECO:0000256" key="2">
    <source>
        <dbReference type="ARBA" id="ARBA00022630"/>
    </source>
</evidence>
<proteinExistence type="inferred from homology"/>
<dbReference type="Pfam" id="PF07992">
    <property type="entry name" value="Pyr_redox_2"/>
    <property type="match status" value="1"/>
</dbReference>
<reference evidence="6" key="1">
    <citation type="submission" date="2023-03" db="EMBL/GenBank/DDBJ databases">
        <title>Complete genome of Cladonia borealis.</title>
        <authorList>
            <person name="Park H."/>
        </authorList>
    </citation>
    <scope>NUCLEOTIDE SEQUENCE</scope>
    <source>
        <strain evidence="6">ANT050790</strain>
    </source>
</reference>
<dbReference type="PRINTS" id="PR00469">
    <property type="entry name" value="PNDRDTASEII"/>
</dbReference>
<feature type="domain" description="FAD/NAD(P)-binding" evidence="5">
    <location>
        <begin position="4"/>
        <end position="300"/>
    </location>
</feature>
<keyword evidence="4" id="KW-0560">Oxidoreductase</keyword>
<protein>
    <recommendedName>
        <fullName evidence="5">FAD/NAD(P)-binding domain-containing protein</fullName>
    </recommendedName>
</protein>
<keyword evidence="7" id="KW-1185">Reference proteome</keyword>
<organism evidence="6 7">
    <name type="scientific">Cladonia borealis</name>
    <dbReference type="NCBI Taxonomy" id="184061"/>
    <lineage>
        <taxon>Eukaryota</taxon>
        <taxon>Fungi</taxon>
        <taxon>Dikarya</taxon>
        <taxon>Ascomycota</taxon>
        <taxon>Pezizomycotina</taxon>
        <taxon>Lecanoromycetes</taxon>
        <taxon>OSLEUM clade</taxon>
        <taxon>Lecanoromycetidae</taxon>
        <taxon>Lecanorales</taxon>
        <taxon>Lecanorineae</taxon>
        <taxon>Cladoniaceae</taxon>
        <taxon>Cladonia</taxon>
    </lineage>
</organism>
<evidence type="ECO:0000259" key="5">
    <source>
        <dbReference type="Pfam" id="PF07992"/>
    </source>
</evidence>
<dbReference type="GO" id="GO:0005737">
    <property type="term" value="C:cytoplasm"/>
    <property type="evidence" value="ECO:0007669"/>
    <property type="project" value="TreeGrafter"/>
</dbReference>
<evidence type="ECO:0000256" key="4">
    <source>
        <dbReference type="ARBA" id="ARBA00023002"/>
    </source>
</evidence>
<dbReference type="GO" id="GO:0004174">
    <property type="term" value="F:electron-transferring-flavoprotein dehydrogenase activity"/>
    <property type="evidence" value="ECO:0007669"/>
    <property type="project" value="TreeGrafter"/>
</dbReference>
<dbReference type="InterPro" id="IPR036188">
    <property type="entry name" value="FAD/NAD-bd_sf"/>
</dbReference>
<keyword evidence="2" id="KW-0285">Flavoprotein</keyword>
<dbReference type="Proteomes" id="UP001166286">
    <property type="component" value="Unassembled WGS sequence"/>
</dbReference>
<evidence type="ECO:0000313" key="7">
    <source>
        <dbReference type="Proteomes" id="UP001166286"/>
    </source>
</evidence>
<evidence type="ECO:0000256" key="1">
    <source>
        <dbReference type="ARBA" id="ARBA00006442"/>
    </source>
</evidence>
<keyword evidence="3" id="KW-0274">FAD</keyword>
<comment type="caution">
    <text evidence="6">The sequence shown here is derived from an EMBL/GenBank/DDBJ whole genome shotgun (WGS) entry which is preliminary data.</text>
</comment>
<dbReference type="PRINTS" id="PR00368">
    <property type="entry name" value="FADPNR"/>
</dbReference>
<dbReference type="PANTHER" id="PTHR43735">
    <property type="entry name" value="APOPTOSIS-INDUCING FACTOR 1"/>
    <property type="match status" value="1"/>
</dbReference>
<dbReference type="PANTHER" id="PTHR43735:SF3">
    <property type="entry name" value="FERROPTOSIS SUPPRESSOR PROTEIN 1"/>
    <property type="match status" value="1"/>
</dbReference>
<comment type="similarity">
    <text evidence="1">Belongs to the FAD-dependent oxidoreductase family.</text>
</comment>
<evidence type="ECO:0000313" key="6">
    <source>
        <dbReference type="EMBL" id="KAK0512794.1"/>
    </source>
</evidence>
<gene>
    <name evidence="6" type="ORF">JMJ35_004811</name>
</gene>
<dbReference type="GO" id="GO:0050660">
    <property type="term" value="F:flavin adenine dinucleotide binding"/>
    <property type="evidence" value="ECO:0007669"/>
    <property type="project" value="TreeGrafter"/>
</dbReference>
<dbReference type="InterPro" id="IPR023753">
    <property type="entry name" value="FAD/NAD-binding_dom"/>
</dbReference>
<sequence>MVETVVILGAGWAGLPLAHKLLKYTLPEAKDGLKVVLVSPNSHFYWNVAAVRGVIPDAIPDEQLFLPIEPAFAQYSSENFEFVLGKAEHLDPEKNTIELVKNDGTQRSLSYDQLVIATGSHIRSNLPFKPIGTHEETLAALHSLQKQIDVARSIVVAGGGPTGVETAGELAAAYGGEKDITLIVAGDHVLQASHILPSVSQVVEKDLQKLGVKLIRNTQVKEAQTDNAKRENDVAVAQTRTLILSNGSTLTTDLYLPLFGVQVNTGFVPPSLLDSAGNLALDKTMRVTGTKNIWGIGDVGNLEAKQLTVTDAQIIHLSSALPTVLTGDGGQVVKEYKPSSRKMIFISMGKKYATGQIGEWRLWGWITAYVKGRLLFVDTAEGYVGGKHLRHASM</sequence>
<dbReference type="AlphaFoldDB" id="A0AA39R373"/>
<dbReference type="Gene3D" id="3.50.50.100">
    <property type="match status" value="1"/>
</dbReference>
<dbReference type="SUPFAM" id="SSF51905">
    <property type="entry name" value="FAD/NAD(P)-binding domain"/>
    <property type="match status" value="2"/>
</dbReference>
<dbReference type="EMBL" id="JAFEKC020000009">
    <property type="protein sequence ID" value="KAK0512794.1"/>
    <property type="molecule type" value="Genomic_DNA"/>
</dbReference>
<name>A0AA39R373_9LECA</name>
<accession>A0AA39R373</accession>